<proteinExistence type="predicted"/>
<reference evidence="5 6" key="1">
    <citation type="journal article" date="2016" name="BMC Genomics">
        <title>Comparative genomic and transcriptomic analyses of the Fuzhuan brick tea-fermentation fungus Aspergillus cristatus.</title>
        <authorList>
            <person name="Ge Y."/>
            <person name="Wang Y."/>
            <person name="Liu Y."/>
            <person name="Tan Y."/>
            <person name="Ren X."/>
            <person name="Zhang X."/>
            <person name="Hyde K.D."/>
            <person name="Liu Y."/>
            <person name="Liu Z."/>
        </authorList>
    </citation>
    <scope>NUCLEOTIDE SEQUENCE [LARGE SCALE GENOMIC DNA]</scope>
    <source>
        <strain evidence="5 6">GZAAS20.1005</strain>
    </source>
</reference>
<gene>
    <name evidence="5" type="ORF">SI65_05251</name>
</gene>
<dbReference type="PROSITE" id="PS50088">
    <property type="entry name" value="ANK_REPEAT"/>
    <property type="match status" value="4"/>
</dbReference>
<dbReference type="EMBL" id="JXNT01000005">
    <property type="protein sequence ID" value="ODM18634.1"/>
    <property type="molecule type" value="Genomic_DNA"/>
</dbReference>
<dbReference type="InterPro" id="IPR036770">
    <property type="entry name" value="Ankyrin_rpt-contain_sf"/>
</dbReference>
<evidence type="ECO:0000256" key="1">
    <source>
        <dbReference type="ARBA" id="ARBA00022737"/>
    </source>
</evidence>
<dbReference type="PANTHER" id="PTHR24198:SF165">
    <property type="entry name" value="ANKYRIN REPEAT-CONTAINING PROTEIN-RELATED"/>
    <property type="match status" value="1"/>
</dbReference>
<dbReference type="Proteomes" id="UP000094569">
    <property type="component" value="Unassembled WGS sequence"/>
</dbReference>
<feature type="domain" description="GPI inositol-deacylase winged helix" evidence="4">
    <location>
        <begin position="103"/>
        <end position="181"/>
    </location>
</feature>
<feature type="repeat" description="ANK" evidence="3">
    <location>
        <begin position="318"/>
        <end position="350"/>
    </location>
</feature>
<dbReference type="PRINTS" id="PR01415">
    <property type="entry name" value="ANKYRIN"/>
</dbReference>
<dbReference type="PANTHER" id="PTHR24198">
    <property type="entry name" value="ANKYRIN REPEAT AND PROTEIN KINASE DOMAIN-CONTAINING PROTEIN"/>
    <property type="match status" value="1"/>
</dbReference>
<feature type="repeat" description="ANK" evidence="3">
    <location>
        <begin position="384"/>
        <end position="416"/>
    </location>
</feature>
<accession>A0A1E3BCG7</accession>
<comment type="caution">
    <text evidence="5">The sequence shown here is derived from an EMBL/GenBank/DDBJ whole genome shotgun (WGS) entry which is preliminary data.</text>
</comment>
<evidence type="ECO:0000256" key="2">
    <source>
        <dbReference type="ARBA" id="ARBA00023043"/>
    </source>
</evidence>
<dbReference type="InterPro" id="IPR002110">
    <property type="entry name" value="Ankyrin_rpt"/>
</dbReference>
<keyword evidence="2 3" id="KW-0040">ANK repeat</keyword>
<feature type="repeat" description="ANK" evidence="3">
    <location>
        <begin position="417"/>
        <end position="440"/>
    </location>
</feature>
<organism evidence="5 6">
    <name type="scientific">Aspergillus cristatus</name>
    <name type="common">Chinese Fuzhuan brick tea-fermentation fungus</name>
    <name type="synonym">Eurotium cristatum</name>
    <dbReference type="NCBI Taxonomy" id="573508"/>
    <lineage>
        <taxon>Eukaryota</taxon>
        <taxon>Fungi</taxon>
        <taxon>Dikarya</taxon>
        <taxon>Ascomycota</taxon>
        <taxon>Pezizomycotina</taxon>
        <taxon>Eurotiomycetes</taxon>
        <taxon>Eurotiomycetidae</taxon>
        <taxon>Eurotiales</taxon>
        <taxon>Aspergillaceae</taxon>
        <taxon>Aspergillus</taxon>
        <taxon>Aspergillus subgen. Aspergillus</taxon>
    </lineage>
</organism>
<sequence>MEKFKGNTSLQIRASDEDIRTVLDSKMEALPSFVLDRPDLQEEIRVQVVKAADGMFLLATLHVDSLREMTTAKHLKTALDCLPKDIDDVYKKAVKRIDDQSEDQKSLAKKVIAWITFSTRDLTTLELKHAIAVEVNTSGLDKDNIPKIQEMVSVCAGLVTVDESSNTIRLVHYTTHDYMKRELASWYPSAHIEIARACATYVLFDTFGTGRCSTIDELEERFQSNPFYDYAARNLGHHFRTSGIDGEQLILDLLDDEIKVSACSQAMMVPRLLSPFHFRSIQAEMTGLQLAAYYGLAESIRALVDKQQDPNLEAQNSHGRTALLLAAENGHEAVVKLLLDKGADKDIKDDDRQTALFMAAQNGHQAVVKLLLDKGAKLDTKDDNGRTALLYTAYNGNEAVVKLLLDQGADLEAKDEKGRTALLWASENGHTAVVKLLLDKVTKNSQ</sequence>
<protein>
    <recommendedName>
        <fullName evidence="4">GPI inositol-deacylase winged helix domain-containing protein</fullName>
    </recommendedName>
</protein>
<dbReference type="PROSITE" id="PS50297">
    <property type="entry name" value="ANK_REP_REGION"/>
    <property type="match status" value="4"/>
</dbReference>
<dbReference type="Gene3D" id="1.25.40.20">
    <property type="entry name" value="Ankyrin repeat-containing domain"/>
    <property type="match status" value="2"/>
</dbReference>
<feature type="repeat" description="ANK" evidence="3">
    <location>
        <begin position="351"/>
        <end position="383"/>
    </location>
</feature>
<keyword evidence="1" id="KW-0677">Repeat</keyword>
<dbReference type="AlphaFoldDB" id="A0A1E3BCG7"/>
<dbReference type="GO" id="GO:0005737">
    <property type="term" value="C:cytoplasm"/>
    <property type="evidence" value="ECO:0007669"/>
    <property type="project" value="TreeGrafter"/>
</dbReference>
<dbReference type="InterPro" id="IPR054471">
    <property type="entry name" value="GPIID_WHD"/>
</dbReference>
<dbReference type="OrthoDB" id="195446at2759"/>
<evidence type="ECO:0000259" key="4">
    <source>
        <dbReference type="Pfam" id="PF22939"/>
    </source>
</evidence>
<evidence type="ECO:0000313" key="6">
    <source>
        <dbReference type="Proteomes" id="UP000094569"/>
    </source>
</evidence>
<dbReference type="SUPFAM" id="SSF48403">
    <property type="entry name" value="Ankyrin repeat"/>
    <property type="match status" value="1"/>
</dbReference>
<dbReference type="STRING" id="573508.A0A1E3BCG7"/>
<dbReference type="Pfam" id="PF12796">
    <property type="entry name" value="Ank_2"/>
    <property type="match status" value="2"/>
</dbReference>
<dbReference type="SMART" id="SM00248">
    <property type="entry name" value="ANK"/>
    <property type="match status" value="5"/>
</dbReference>
<dbReference type="Pfam" id="PF22939">
    <property type="entry name" value="WHD_GPIID"/>
    <property type="match status" value="1"/>
</dbReference>
<name>A0A1E3BCG7_ASPCR</name>
<dbReference type="VEuPathDB" id="FungiDB:SI65_05251"/>
<keyword evidence="6" id="KW-1185">Reference proteome</keyword>
<evidence type="ECO:0000313" key="5">
    <source>
        <dbReference type="EMBL" id="ODM18634.1"/>
    </source>
</evidence>
<evidence type="ECO:0000256" key="3">
    <source>
        <dbReference type="PROSITE-ProRule" id="PRU00023"/>
    </source>
</evidence>